<dbReference type="InterPro" id="IPR015943">
    <property type="entry name" value="WD40/YVTN_repeat-like_dom_sf"/>
</dbReference>
<evidence type="ECO:0000256" key="3">
    <source>
        <dbReference type="ARBA" id="ARBA00022574"/>
    </source>
</evidence>
<protein>
    <submittedName>
        <fullName evidence="7">(pine wood nematode) hypothetical protein</fullName>
    </submittedName>
</protein>
<sequence>MTLQPRYVDLAGLKSLLPTQVHDQKARINHLNYSEDGNLLICSDDNDCMIVYDIQTGLQNRTINSKKYGVNLVHFVRGTKDVISASTKVDNTIRYLSLSNNQYLRYFVGHSKKVVTLCMNPTEEMFLSGALDNTVRLWDLRVSTCQGVMNLPSRPIAAFDPEGLIFAAGINSDTIKLYDVRTFDKGPFATFVIRPDDDWSAEWTNMTFSPDGQCILISTNGEFLRVVNAFTGKLMSTLYGHDNSEKLSLNGCFSPDSKYVFCGGSDGQLTCWDRETGQIVYTYKTNDTHTIEHCLFNQKYYVLATASTNLSLWNPE</sequence>
<dbReference type="SMART" id="SM00320">
    <property type="entry name" value="WD40"/>
    <property type="match status" value="5"/>
</dbReference>
<dbReference type="PROSITE" id="PS50294">
    <property type="entry name" value="WD_REPEATS_REGION"/>
    <property type="match status" value="1"/>
</dbReference>
<reference evidence="11" key="1">
    <citation type="submission" date="2016-11" db="UniProtKB">
        <authorList>
            <consortium name="WormBaseParasite"/>
        </authorList>
    </citation>
    <scope>IDENTIFICATION</scope>
</reference>
<dbReference type="OrthoDB" id="27537at2759"/>
<dbReference type="EMBL" id="CAJFCV020000003">
    <property type="protein sequence ID" value="CAG9109368.1"/>
    <property type="molecule type" value="Genomic_DNA"/>
</dbReference>
<dbReference type="Pfam" id="PF00400">
    <property type="entry name" value="WD40"/>
    <property type="match status" value="3"/>
</dbReference>
<dbReference type="Proteomes" id="UP000582659">
    <property type="component" value="Unassembled WGS sequence"/>
</dbReference>
<keyword evidence="4" id="KW-0677">Repeat</keyword>
<keyword evidence="5" id="KW-0539">Nucleus</keyword>
<comment type="similarity">
    <text evidence="2">Belongs to the WD repeat SWD2 family.</text>
</comment>
<accession>A0A1I7SPY7</accession>
<dbReference type="GO" id="GO:0003682">
    <property type="term" value="F:chromatin binding"/>
    <property type="evidence" value="ECO:0007669"/>
    <property type="project" value="TreeGrafter"/>
</dbReference>
<proteinExistence type="inferred from homology"/>
<dbReference type="SUPFAM" id="SSF50978">
    <property type="entry name" value="WD40 repeat-like"/>
    <property type="match status" value="1"/>
</dbReference>
<dbReference type="Proteomes" id="UP000095284">
    <property type="component" value="Unplaced"/>
</dbReference>
<gene>
    <name evidence="7" type="ORF">BXYJ_LOCUS7159</name>
</gene>
<dbReference type="PROSITE" id="PS50082">
    <property type="entry name" value="WD_REPEATS_2"/>
    <property type="match status" value="2"/>
</dbReference>
<keyword evidence="10" id="KW-1185">Reference proteome</keyword>
<dbReference type="InterPro" id="IPR036322">
    <property type="entry name" value="WD40_repeat_dom_sf"/>
</dbReference>
<evidence type="ECO:0000256" key="4">
    <source>
        <dbReference type="ARBA" id="ARBA00022737"/>
    </source>
</evidence>
<dbReference type="EMBL" id="CAJFDI010000003">
    <property type="protein sequence ID" value="CAD5222191.1"/>
    <property type="molecule type" value="Genomic_DNA"/>
</dbReference>
<organism evidence="9 11">
    <name type="scientific">Bursaphelenchus xylophilus</name>
    <name type="common">Pinewood nematode worm</name>
    <name type="synonym">Aphelenchoides xylophilus</name>
    <dbReference type="NCBI Taxonomy" id="6326"/>
    <lineage>
        <taxon>Eukaryota</taxon>
        <taxon>Metazoa</taxon>
        <taxon>Ecdysozoa</taxon>
        <taxon>Nematoda</taxon>
        <taxon>Chromadorea</taxon>
        <taxon>Rhabditida</taxon>
        <taxon>Tylenchina</taxon>
        <taxon>Tylenchomorpha</taxon>
        <taxon>Aphelenchoidea</taxon>
        <taxon>Aphelenchoididae</taxon>
        <taxon>Bursaphelenchus</taxon>
    </lineage>
</organism>
<feature type="repeat" description="WD" evidence="6">
    <location>
        <begin position="253"/>
        <end position="282"/>
    </location>
</feature>
<comment type="subcellular location">
    <subcellularLocation>
        <location evidence="1">Nucleus</location>
    </subcellularLocation>
</comment>
<feature type="repeat" description="WD" evidence="6">
    <location>
        <begin position="107"/>
        <end position="141"/>
    </location>
</feature>
<dbReference type="eggNOG" id="KOG1446">
    <property type="taxonomic scope" value="Eukaryota"/>
</dbReference>
<dbReference type="AlphaFoldDB" id="A0A1I7SPY7"/>
<dbReference type="PANTHER" id="PTHR19861:SF0">
    <property type="entry name" value="WD REPEAT-CONTAINING PROTEIN 82"/>
    <property type="match status" value="1"/>
</dbReference>
<dbReference type="PANTHER" id="PTHR19861">
    <property type="entry name" value="WD40 REPEAT PROTEIN SWD2"/>
    <property type="match status" value="1"/>
</dbReference>
<evidence type="ECO:0000313" key="10">
    <source>
        <dbReference type="Proteomes" id="UP000659654"/>
    </source>
</evidence>
<evidence type="ECO:0000313" key="9">
    <source>
        <dbReference type="Proteomes" id="UP000095284"/>
    </source>
</evidence>
<evidence type="ECO:0000256" key="2">
    <source>
        <dbReference type="ARBA" id="ARBA00005616"/>
    </source>
</evidence>
<dbReference type="WBParaSite" id="BXY_1513200.1">
    <property type="protein sequence ID" value="BXY_1513200.1"/>
    <property type="gene ID" value="BXY_1513200"/>
</dbReference>
<evidence type="ECO:0000256" key="1">
    <source>
        <dbReference type="ARBA" id="ARBA00004123"/>
    </source>
</evidence>
<keyword evidence="3 6" id="KW-0853">WD repeat</keyword>
<evidence type="ECO:0000256" key="5">
    <source>
        <dbReference type="ARBA" id="ARBA00023242"/>
    </source>
</evidence>
<evidence type="ECO:0000313" key="8">
    <source>
        <dbReference type="EMBL" id="CAG9109368.1"/>
    </source>
</evidence>
<dbReference type="InterPro" id="IPR037867">
    <property type="entry name" value="Swd2/WDR82"/>
</dbReference>
<evidence type="ECO:0000313" key="7">
    <source>
        <dbReference type="EMBL" id="CAD5222191.1"/>
    </source>
</evidence>
<evidence type="ECO:0000256" key="6">
    <source>
        <dbReference type="PROSITE-ProRule" id="PRU00221"/>
    </source>
</evidence>
<reference evidence="8" key="2">
    <citation type="submission" date="2020-08" db="EMBL/GenBank/DDBJ databases">
        <authorList>
            <person name="Kikuchi T."/>
        </authorList>
    </citation>
    <scope>NUCLEOTIDE SEQUENCE</scope>
    <source>
        <strain evidence="7">Ka4C1</strain>
    </source>
</reference>
<dbReference type="Proteomes" id="UP000659654">
    <property type="component" value="Unassembled WGS sequence"/>
</dbReference>
<evidence type="ECO:0000313" key="11">
    <source>
        <dbReference type="WBParaSite" id="BXY_1513200.1"/>
    </source>
</evidence>
<dbReference type="SMR" id="A0A1I7SPY7"/>
<dbReference type="Gene3D" id="2.130.10.10">
    <property type="entry name" value="YVTN repeat-like/Quinoprotein amine dehydrogenase"/>
    <property type="match status" value="1"/>
</dbReference>
<dbReference type="InterPro" id="IPR001680">
    <property type="entry name" value="WD40_rpt"/>
</dbReference>
<dbReference type="GO" id="GO:0048188">
    <property type="term" value="C:Set1C/COMPASS complex"/>
    <property type="evidence" value="ECO:0007669"/>
    <property type="project" value="TreeGrafter"/>
</dbReference>
<dbReference type="GO" id="GO:0016070">
    <property type="term" value="P:RNA metabolic process"/>
    <property type="evidence" value="ECO:0007669"/>
    <property type="project" value="UniProtKB-ARBA"/>
</dbReference>
<name>A0A1I7SPY7_BURXY</name>